<keyword evidence="1" id="KW-0560">Oxidoreductase</keyword>
<organism evidence="4 5">
    <name type="scientific">Suhomyces tanzawaensis NRRL Y-17324</name>
    <dbReference type="NCBI Taxonomy" id="984487"/>
    <lineage>
        <taxon>Eukaryota</taxon>
        <taxon>Fungi</taxon>
        <taxon>Dikarya</taxon>
        <taxon>Ascomycota</taxon>
        <taxon>Saccharomycotina</taxon>
        <taxon>Pichiomycetes</taxon>
        <taxon>Debaryomycetaceae</taxon>
        <taxon>Suhomyces</taxon>
    </lineage>
</organism>
<dbReference type="GO" id="GO:0016628">
    <property type="term" value="F:oxidoreductase activity, acting on the CH-CH group of donors, NAD or NADP as acceptor"/>
    <property type="evidence" value="ECO:0007669"/>
    <property type="project" value="InterPro"/>
</dbReference>
<feature type="domain" description="Oxidoreductase N-terminal" evidence="3">
    <location>
        <begin position="25"/>
        <end position="121"/>
    </location>
</feature>
<dbReference type="Proteomes" id="UP000094285">
    <property type="component" value="Unassembled WGS sequence"/>
</dbReference>
<dbReference type="GeneID" id="30981062"/>
<dbReference type="SUPFAM" id="SSF51735">
    <property type="entry name" value="NAD(P)-binding Rossmann-fold domains"/>
    <property type="match status" value="1"/>
</dbReference>
<dbReference type="PANTHER" id="PTHR43205:SF19">
    <property type="entry name" value="ENOYL REDUCTASE (ER) DOMAIN-CONTAINING PROTEIN"/>
    <property type="match status" value="1"/>
</dbReference>
<dbReference type="AlphaFoldDB" id="A0A1E4SEV6"/>
<dbReference type="InterPro" id="IPR045010">
    <property type="entry name" value="MDR_fam"/>
</dbReference>
<gene>
    <name evidence="4" type="ORF">CANTADRAFT_23160</name>
</gene>
<keyword evidence="5" id="KW-1185">Reference proteome</keyword>
<dbReference type="Gene3D" id="3.90.180.10">
    <property type="entry name" value="Medium-chain alcohol dehydrogenases, catalytic domain"/>
    <property type="match status" value="1"/>
</dbReference>
<feature type="domain" description="Alcohol dehydrogenase-like C-terminal" evidence="2">
    <location>
        <begin position="170"/>
        <end position="303"/>
    </location>
</feature>
<dbReference type="FunFam" id="3.40.50.720:FF:000121">
    <property type="entry name" value="Prostaglandin reductase 2"/>
    <property type="match status" value="1"/>
</dbReference>
<dbReference type="PANTHER" id="PTHR43205">
    <property type="entry name" value="PROSTAGLANDIN REDUCTASE"/>
    <property type="match status" value="1"/>
</dbReference>
<name>A0A1E4SEV6_9ASCO</name>
<protein>
    <submittedName>
        <fullName evidence="4">Quinone oxidoreductase</fullName>
    </submittedName>
</protein>
<dbReference type="InterPro" id="IPR036291">
    <property type="entry name" value="NAD(P)-bd_dom_sf"/>
</dbReference>
<evidence type="ECO:0000313" key="5">
    <source>
        <dbReference type="Proteomes" id="UP000094285"/>
    </source>
</evidence>
<evidence type="ECO:0000259" key="3">
    <source>
        <dbReference type="Pfam" id="PF16884"/>
    </source>
</evidence>
<evidence type="ECO:0000313" key="4">
    <source>
        <dbReference type="EMBL" id="ODV78051.1"/>
    </source>
</evidence>
<dbReference type="CDD" id="cd05288">
    <property type="entry name" value="PGDH"/>
    <property type="match status" value="1"/>
</dbReference>
<dbReference type="Pfam" id="PF16884">
    <property type="entry name" value="ADH_N_2"/>
    <property type="match status" value="1"/>
</dbReference>
<reference evidence="5" key="1">
    <citation type="submission" date="2016-05" db="EMBL/GenBank/DDBJ databases">
        <title>Comparative genomics of biotechnologically important yeasts.</title>
        <authorList>
            <consortium name="DOE Joint Genome Institute"/>
            <person name="Riley R."/>
            <person name="Haridas S."/>
            <person name="Wolfe K.H."/>
            <person name="Lopes M.R."/>
            <person name="Hittinger C.T."/>
            <person name="Goker M."/>
            <person name="Salamov A."/>
            <person name="Wisecaver J."/>
            <person name="Long T.M."/>
            <person name="Aerts A.L."/>
            <person name="Barry K."/>
            <person name="Choi C."/>
            <person name="Clum A."/>
            <person name="Coughlan A.Y."/>
            <person name="Deshpande S."/>
            <person name="Douglass A.P."/>
            <person name="Hanson S.J."/>
            <person name="Klenk H.-P."/>
            <person name="Labutti K."/>
            <person name="Lapidus A."/>
            <person name="Lindquist E."/>
            <person name="Lipzen A."/>
            <person name="Meier-Kolthoff J.P."/>
            <person name="Ohm R.A."/>
            <person name="Otillar R.P."/>
            <person name="Pangilinan J."/>
            <person name="Peng Y."/>
            <person name="Rokas A."/>
            <person name="Rosa C.A."/>
            <person name="Scheuner C."/>
            <person name="Sibirny A.A."/>
            <person name="Slot J.C."/>
            <person name="Stielow J.B."/>
            <person name="Sun H."/>
            <person name="Kurtzman C.P."/>
            <person name="Blackwell M."/>
            <person name="Grigoriev I.V."/>
            <person name="Jeffries T.W."/>
        </authorList>
    </citation>
    <scope>NUCLEOTIDE SEQUENCE [LARGE SCALE GENOMIC DNA]</scope>
    <source>
        <strain evidence="5">NRRL Y-17324</strain>
    </source>
</reference>
<dbReference type="InterPro" id="IPR013149">
    <property type="entry name" value="ADH-like_C"/>
</dbReference>
<dbReference type="SUPFAM" id="SSF50129">
    <property type="entry name" value="GroES-like"/>
    <property type="match status" value="1"/>
</dbReference>
<evidence type="ECO:0000256" key="1">
    <source>
        <dbReference type="ARBA" id="ARBA00023002"/>
    </source>
</evidence>
<dbReference type="RefSeq" id="XP_020063173.1">
    <property type="nucleotide sequence ID" value="XM_020206925.1"/>
</dbReference>
<dbReference type="Gene3D" id="3.40.50.720">
    <property type="entry name" value="NAD(P)-binding Rossmann-like Domain"/>
    <property type="match status" value="1"/>
</dbReference>
<dbReference type="InterPro" id="IPR041694">
    <property type="entry name" value="ADH_N_2"/>
</dbReference>
<dbReference type="EMBL" id="KV453914">
    <property type="protein sequence ID" value="ODV78051.1"/>
    <property type="molecule type" value="Genomic_DNA"/>
</dbReference>
<accession>A0A1E4SEV6</accession>
<evidence type="ECO:0000259" key="2">
    <source>
        <dbReference type="Pfam" id="PF00107"/>
    </source>
</evidence>
<dbReference type="OrthoDB" id="809632at2759"/>
<dbReference type="InterPro" id="IPR011032">
    <property type="entry name" value="GroES-like_sf"/>
</dbReference>
<proteinExistence type="predicted"/>
<dbReference type="Pfam" id="PF00107">
    <property type="entry name" value="ADH_zinc_N"/>
    <property type="match status" value="1"/>
</dbReference>
<sequence>MPSESTCFILNEPPHRDVNFDLKDDKSTFKLVKRSLRPLKEGEILIKTLYLSNDPTQRAWIQKGLNADRMYTAPVLKGDIMRSTGLGEVVESRHSKYRPGEVVSCDLKWADYSIIKQANIFNKVENTKVPLTWYLDVLGMTGLTAYFGLLDVAKLKATDTIVISAASGATGSMCVQIAKKVIGCKRVIGISGGADKCRYVESIGADVCVDYKDPKFYSNLKKALGEEKYADVFFDGVGGQILDAMLTLVKPFGKIIACGAIAGYNNIKGSSIVGWPQIVVMRLQVLGFIILDYQNQYELAIKDIVRWIGEGKIKVDKDSFSLVDLSNNFEKIPETWGMLFSSQKGPGKLLTKL</sequence>